<dbReference type="AlphaFoldDB" id="A0A1G2R462"/>
<keyword evidence="1" id="KW-0472">Membrane</keyword>
<evidence type="ECO:0000256" key="1">
    <source>
        <dbReference type="SAM" id="Phobius"/>
    </source>
</evidence>
<proteinExistence type="predicted"/>
<sequence>MFPDIIIALIIWFVSLFGIAAFVYKKRAVLRLLPERQSGGAKKEAQASKNWRALFLSPRIFSAFSPERILHKALLRAHVTILKAENKTASLLDRMRRKSESKINSSLPERRAHYWESLKKRPKN</sequence>
<accession>A0A1G2R462</accession>
<reference evidence="2 3" key="1">
    <citation type="journal article" date="2016" name="Nat. Commun.">
        <title>Thousands of microbial genomes shed light on interconnected biogeochemical processes in an aquifer system.</title>
        <authorList>
            <person name="Anantharaman K."/>
            <person name="Brown C.T."/>
            <person name="Hug L.A."/>
            <person name="Sharon I."/>
            <person name="Castelle C.J."/>
            <person name="Probst A.J."/>
            <person name="Thomas B.C."/>
            <person name="Singh A."/>
            <person name="Wilkins M.J."/>
            <person name="Karaoz U."/>
            <person name="Brodie E.L."/>
            <person name="Williams K.H."/>
            <person name="Hubbard S.S."/>
            <person name="Banfield J.F."/>
        </authorList>
    </citation>
    <scope>NUCLEOTIDE SEQUENCE [LARGE SCALE GENOMIC DNA]</scope>
</reference>
<gene>
    <name evidence="2" type="ORF">A3D59_03685</name>
</gene>
<dbReference type="EMBL" id="MHTX01000036">
    <property type="protein sequence ID" value="OHA67640.1"/>
    <property type="molecule type" value="Genomic_DNA"/>
</dbReference>
<comment type="caution">
    <text evidence="2">The sequence shown here is derived from an EMBL/GenBank/DDBJ whole genome shotgun (WGS) entry which is preliminary data.</text>
</comment>
<name>A0A1G2R462_9BACT</name>
<evidence type="ECO:0000313" key="3">
    <source>
        <dbReference type="Proteomes" id="UP000179258"/>
    </source>
</evidence>
<organism evidence="2 3">
    <name type="scientific">Candidatus Wildermuthbacteria bacterium RIFCSPHIGHO2_02_FULL_47_17</name>
    <dbReference type="NCBI Taxonomy" id="1802452"/>
    <lineage>
        <taxon>Bacteria</taxon>
        <taxon>Candidatus Wildermuthiibacteriota</taxon>
    </lineage>
</organism>
<protein>
    <submittedName>
        <fullName evidence="2">Uncharacterized protein</fullName>
    </submittedName>
</protein>
<evidence type="ECO:0000313" key="2">
    <source>
        <dbReference type="EMBL" id="OHA67640.1"/>
    </source>
</evidence>
<keyword evidence="1" id="KW-1133">Transmembrane helix</keyword>
<feature type="transmembrane region" description="Helical" evidence="1">
    <location>
        <begin position="6"/>
        <end position="24"/>
    </location>
</feature>
<keyword evidence="1" id="KW-0812">Transmembrane</keyword>
<dbReference type="Proteomes" id="UP000179258">
    <property type="component" value="Unassembled WGS sequence"/>
</dbReference>